<evidence type="ECO:0000256" key="1">
    <source>
        <dbReference type="SAM" id="Phobius"/>
    </source>
</evidence>
<evidence type="ECO:0000313" key="2">
    <source>
        <dbReference type="EMBL" id="AJD20131.1"/>
    </source>
</evidence>
<accession>A0A0B4VG86</accession>
<feature type="transmembrane region" description="Helical" evidence="1">
    <location>
        <begin position="15"/>
        <end position="36"/>
    </location>
</feature>
<evidence type="ECO:0000313" key="3">
    <source>
        <dbReference type="Proteomes" id="UP000201058"/>
    </source>
</evidence>
<keyword evidence="1" id="KW-0812">Transmembrane</keyword>
<dbReference type="RefSeq" id="YP_009116718.1">
    <property type="nucleotide sequence ID" value="NC_026242.1"/>
</dbReference>
<dbReference type="GeneID" id="22921785"/>
<proteinExistence type="predicted"/>
<protein>
    <submittedName>
        <fullName evidence="2">Uncharacterized protein</fullName>
    </submittedName>
</protein>
<dbReference type="Proteomes" id="UP000201058">
    <property type="component" value="Segment"/>
</dbReference>
<keyword evidence="3" id="KW-1185">Reference proteome</keyword>
<sequence>MYESPTHTILYKKMYVYMCIHYILYTTLLCLIAMYVTNNSDVYMCVCAYIFMSSMCHIHQLYR</sequence>
<dbReference type="KEGG" id="vg:22921785"/>
<dbReference type="EMBL" id="KM610234">
    <property type="protein sequence ID" value="AJD20131.1"/>
    <property type="molecule type" value="Genomic_DNA"/>
</dbReference>
<organism evidence="2 3">
    <name type="scientific">Tipula oleracea nudivirus</name>
    <dbReference type="NCBI Taxonomy" id="1546257"/>
    <lineage>
        <taxon>Viruses</taxon>
        <taxon>Viruses incertae sedis</taxon>
        <taxon>Naldaviricetes</taxon>
        <taxon>Lefavirales</taxon>
        <taxon>Nudiviridae</taxon>
        <taxon>Deltanudivirus</taxon>
        <taxon>Deltanudivirus tipoleraceae</taxon>
    </lineage>
</organism>
<name>A0A0B4VG86_9VIRU</name>
<keyword evidence="1" id="KW-0472">Membrane</keyword>
<gene>
    <name evidence="2" type="ORF">TONV_071</name>
</gene>
<keyword evidence="1" id="KW-1133">Transmembrane helix</keyword>
<reference evidence="2 3" key="1">
    <citation type="journal article" date="2015" name="J. Virol.">
        <title>The genome of the nucleopolyhedrosis-causing virus from Tipula oleracea sheds new light on the Nudiviridae family.</title>
        <authorList>
            <person name="Bezier A."/>
            <person name="Theze J."/>
            <person name="Gavory F."/>
            <person name="Gaillard J."/>
            <person name="Poulain J."/>
            <person name="Drezen J.M."/>
            <person name="Herniou E.A."/>
        </authorList>
    </citation>
    <scope>NUCLEOTIDE SEQUENCE [LARGE SCALE GENOMIC DNA]</scope>
    <source>
        <strain evidence="2">35</strain>
    </source>
</reference>